<dbReference type="InterPro" id="IPR013762">
    <property type="entry name" value="Integrase-like_cat_sf"/>
</dbReference>
<dbReference type="Gene3D" id="1.10.443.10">
    <property type="entry name" value="Intergrase catalytic core"/>
    <property type="match status" value="1"/>
</dbReference>
<gene>
    <name evidence="4" type="ORF">C0Q88_07260</name>
</gene>
<dbReference type="RefSeq" id="WP_102064883.1">
    <property type="nucleotide sequence ID" value="NZ_PKQE01000001.1"/>
</dbReference>
<dbReference type="CDD" id="cd00796">
    <property type="entry name" value="INT_Rci_Hp1_C"/>
    <property type="match status" value="1"/>
</dbReference>
<protein>
    <submittedName>
        <fullName evidence="4">Site-specific integrase</fullName>
    </submittedName>
</protein>
<organism evidence="4 5">
    <name type="scientific">Ralstonia pickettii</name>
    <name type="common">Burkholderia pickettii</name>
    <dbReference type="NCBI Taxonomy" id="329"/>
    <lineage>
        <taxon>Bacteria</taxon>
        <taxon>Pseudomonadati</taxon>
        <taxon>Pseudomonadota</taxon>
        <taxon>Betaproteobacteria</taxon>
        <taxon>Burkholderiales</taxon>
        <taxon>Burkholderiaceae</taxon>
        <taxon>Ralstonia</taxon>
    </lineage>
</organism>
<proteinExistence type="predicted"/>
<keyword evidence="2" id="KW-0233">DNA recombination</keyword>
<dbReference type="GO" id="GO:0003677">
    <property type="term" value="F:DNA binding"/>
    <property type="evidence" value="ECO:0007669"/>
    <property type="project" value="InterPro"/>
</dbReference>
<dbReference type="InterPro" id="IPR002104">
    <property type="entry name" value="Integrase_catalytic"/>
</dbReference>
<evidence type="ECO:0000259" key="3">
    <source>
        <dbReference type="PROSITE" id="PS51898"/>
    </source>
</evidence>
<dbReference type="PANTHER" id="PTHR30349">
    <property type="entry name" value="PHAGE INTEGRASE-RELATED"/>
    <property type="match status" value="1"/>
</dbReference>
<dbReference type="PANTHER" id="PTHR30349:SF94">
    <property type="entry name" value="INTEGRASE_RECOMBINASE HI_1414-RELATED"/>
    <property type="match status" value="1"/>
</dbReference>
<dbReference type="AlphaFoldDB" id="A0A2N4TXP9"/>
<dbReference type="Proteomes" id="UP000234456">
    <property type="component" value="Unassembled WGS sequence"/>
</dbReference>
<dbReference type="PROSITE" id="PS51898">
    <property type="entry name" value="TYR_RECOMBINASE"/>
    <property type="match status" value="1"/>
</dbReference>
<evidence type="ECO:0000256" key="1">
    <source>
        <dbReference type="ARBA" id="ARBA00022908"/>
    </source>
</evidence>
<accession>A0A2N4TXP9</accession>
<dbReference type="GO" id="GO:0015074">
    <property type="term" value="P:DNA integration"/>
    <property type="evidence" value="ECO:0007669"/>
    <property type="project" value="UniProtKB-KW"/>
</dbReference>
<dbReference type="InterPro" id="IPR050090">
    <property type="entry name" value="Tyrosine_recombinase_XerCD"/>
</dbReference>
<dbReference type="Pfam" id="PF00589">
    <property type="entry name" value="Phage_integrase"/>
    <property type="match status" value="1"/>
</dbReference>
<dbReference type="EMBL" id="PKQE01000001">
    <property type="protein sequence ID" value="PLC44471.1"/>
    <property type="molecule type" value="Genomic_DNA"/>
</dbReference>
<feature type="domain" description="Tyr recombinase" evidence="3">
    <location>
        <begin position="205"/>
        <end position="392"/>
    </location>
</feature>
<evidence type="ECO:0000313" key="4">
    <source>
        <dbReference type="EMBL" id="PLC44471.1"/>
    </source>
</evidence>
<reference evidence="4 5" key="1">
    <citation type="submission" date="2017-12" db="EMBL/GenBank/DDBJ databases">
        <title>Draft genome sequence of Ralstonia pickettii 52.</title>
        <authorList>
            <person name="Zheng B."/>
        </authorList>
    </citation>
    <scope>NUCLEOTIDE SEQUENCE [LARGE SCALE GENOMIC DNA]</scope>
    <source>
        <strain evidence="4 5">52</strain>
    </source>
</reference>
<sequence length="392" mass="45473">MATKRERNGKWEYIIKRKALFPKPLVLRFEKDKEKEGDAYVRKLEALLDKGVIPEGLLEYREPETKYPFVGDVIREYLATQHVPESDVTCLNVLYARVGVTRLKAVNYAWVEKWIAGMKRELTLAPSTIRHHVGALGRCFDWGSNRGIVELTVNPIRLLPKRYANYTDADMRALELSGRADEADHENERDRRLHGQDEESAIRAVLVDRVKPDNKERALELNYRPALILLFDLALETAMRMREIYTLSLDQINEEMRTVFLDKTKNGDKRQVPLSSVALDSIRRYKQLVKDGDAEMEGWEFAGGRLFPWWDGEKKTLRATTAKLSRQFSRVFEHAGSPDFHFHDLRHEATSRLYERTTLTDVQIASITGHKDLRMLKRYANLRGSDLASKLW</sequence>
<dbReference type="GO" id="GO:0006310">
    <property type="term" value="P:DNA recombination"/>
    <property type="evidence" value="ECO:0007669"/>
    <property type="project" value="UniProtKB-KW"/>
</dbReference>
<dbReference type="InterPro" id="IPR011010">
    <property type="entry name" value="DNA_brk_join_enz"/>
</dbReference>
<dbReference type="OrthoDB" id="662444at2"/>
<evidence type="ECO:0000256" key="2">
    <source>
        <dbReference type="ARBA" id="ARBA00023172"/>
    </source>
</evidence>
<evidence type="ECO:0000313" key="5">
    <source>
        <dbReference type="Proteomes" id="UP000234456"/>
    </source>
</evidence>
<keyword evidence="1" id="KW-0229">DNA integration</keyword>
<comment type="caution">
    <text evidence="4">The sequence shown here is derived from an EMBL/GenBank/DDBJ whole genome shotgun (WGS) entry which is preliminary data.</text>
</comment>
<dbReference type="SUPFAM" id="SSF56349">
    <property type="entry name" value="DNA breaking-rejoining enzymes"/>
    <property type="match status" value="1"/>
</dbReference>
<name>A0A2N4TXP9_RALPI</name>